<keyword evidence="1" id="KW-0812">Transmembrane</keyword>
<dbReference type="AlphaFoldDB" id="A0A9P8NWJ1"/>
<dbReference type="Proteomes" id="UP000769157">
    <property type="component" value="Unassembled WGS sequence"/>
</dbReference>
<dbReference type="RefSeq" id="XP_046058239.1">
    <property type="nucleotide sequence ID" value="XM_046208484.1"/>
</dbReference>
<dbReference type="GeneID" id="70239086"/>
<accession>A0A9P8NWJ1</accession>
<evidence type="ECO:0000256" key="1">
    <source>
        <dbReference type="SAM" id="Phobius"/>
    </source>
</evidence>
<reference evidence="2" key="1">
    <citation type="journal article" date="2021" name="Open Biol.">
        <title>Shared evolutionary footprints suggest mitochondrial oxidative damage underlies multiple complex I losses in fungi.</title>
        <authorList>
            <person name="Schikora-Tamarit M.A."/>
            <person name="Marcet-Houben M."/>
            <person name="Nosek J."/>
            <person name="Gabaldon T."/>
        </authorList>
    </citation>
    <scope>NUCLEOTIDE SEQUENCE</scope>
    <source>
        <strain evidence="2">CBS6075</strain>
    </source>
</reference>
<keyword evidence="1" id="KW-0472">Membrane</keyword>
<keyword evidence="3" id="KW-1185">Reference proteome</keyword>
<feature type="transmembrane region" description="Helical" evidence="1">
    <location>
        <begin position="39"/>
        <end position="58"/>
    </location>
</feature>
<gene>
    <name evidence="2" type="ORF">OGAPHI_007122</name>
</gene>
<protein>
    <submittedName>
        <fullName evidence="2">Uncharacterized protein</fullName>
    </submittedName>
</protein>
<evidence type="ECO:0000313" key="3">
    <source>
        <dbReference type="Proteomes" id="UP000769157"/>
    </source>
</evidence>
<reference evidence="2" key="2">
    <citation type="submission" date="2021-01" db="EMBL/GenBank/DDBJ databases">
        <authorList>
            <person name="Schikora-Tamarit M.A."/>
        </authorList>
    </citation>
    <scope>NUCLEOTIDE SEQUENCE</scope>
    <source>
        <strain evidence="2">CBS6075</strain>
    </source>
</reference>
<evidence type="ECO:0000313" key="2">
    <source>
        <dbReference type="EMBL" id="KAH3660536.1"/>
    </source>
</evidence>
<dbReference type="EMBL" id="JAEUBE010000504">
    <property type="protein sequence ID" value="KAH3660536.1"/>
    <property type="molecule type" value="Genomic_DNA"/>
</dbReference>
<comment type="caution">
    <text evidence="2">The sequence shown here is derived from an EMBL/GenBank/DDBJ whole genome shotgun (WGS) entry which is preliminary data.</text>
</comment>
<proteinExistence type="predicted"/>
<organism evidence="2 3">
    <name type="scientific">Ogataea philodendri</name>
    <dbReference type="NCBI Taxonomy" id="1378263"/>
    <lineage>
        <taxon>Eukaryota</taxon>
        <taxon>Fungi</taxon>
        <taxon>Dikarya</taxon>
        <taxon>Ascomycota</taxon>
        <taxon>Saccharomycotina</taxon>
        <taxon>Pichiomycetes</taxon>
        <taxon>Pichiales</taxon>
        <taxon>Pichiaceae</taxon>
        <taxon>Ogataea</taxon>
    </lineage>
</organism>
<sequence>MSPLSWSDRLHEFRVDMVVGNHVFEFVDLLFCEGVEEHLLFLVCVLLAVVFGIDVAVFRHERAHMRTEESDFVSQVSCTQGFQSRDTGIECFCGGGHSTRPHRHWFHSRKTELGHVWNNNLCSCESALVTWLCSFDQLATQNHVHCSWHRSSGDLVGVFLDTHFLPVHKGGFGDVQGPGSVVFTCRVGTTGWLCVFERLFHVLNQSLANITSKRSFVQFWSDFTGTGDCSRDGHEHSNVFCPQFSDSVDRGQVVERDLQNTFGHACFFVLGDFRRPSQQSRLVFLDHGPQSVHQVREESVVLFCDGACQDPVFHGQ</sequence>
<name>A0A9P8NWJ1_9ASCO</name>
<keyword evidence="1" id="KW-1133">Transmembrane helix</keyword>